<dbReference type="Proteomes" id="UP001145114">
    <property type="component" value="Unassembled WGS sequence"/>
</dbReference>
<evidence type="ECO:0000313" key="2">
    <source>
        <dbReference type="Proteomes" id="UP001145114"/>
    </source>
</evidence>
<dbReference type="EMBL" id="JAMZIH010005416">
    <property type="protein sequence ID" value="KAJ1675223.1"/>
    <property type="molecule type" value="Genomic_DNA"/>
</dbReference>
<sequence length="1408" mass="154934">MNEIINGTNSPGRAAGDNDFNWAVFIQKTLLPALRCQKVNVRCEIIADEFIPKLKHYPISTSRGDSDAEAKSKAQEKAIVTGLVKVLYQVSGCYFADRKSRLSLLDALLAIGHQYPELFVEALGRLLIEDCDELIRVKSTASSERFRALKLVNCVLLVIHTRLLAGYSDGAASFASCSAIWEKLVYAQANLLYELATPTLTSLGKSALADTWRLLRGGKGSPGDAVLAVLERYLSYLLKSAPTGAGGPVYTVLLGSVISTANRLKSPPALAEQGRQFIAKHKPAILEFIRKNVLLAKVRPSNAVVTSLEDFLRDYLVNYDVDFKEALEPALKKAFLQTPETSLRALNFMAPLFGFGADRLFIEVVAEPLINSYTKSSNKVVKDDALELWSTLTRLCLLSDNTDGLRDVADKALIDPLVANKGGTPNNRVVMVQLVESLANLTERTGAASIVERLAELAGKEVNEPVQLAALRALSAHLPKLAAVNGGEIPEKVLDSIVKGLKLPEKSVKVRKAWVADVVGQFFMLTKGAEMPDEIAAALWSLVEKFEEKPLVHPAGPLEGYVAVAVGLKSLPPDSKYRRKLVQTITTFTPKPSFLLWDKVYHKVSDPEEISWELQALEAFFVHVLADGETKALPQEAESMFAEAFMWILTGPPSTNHKITEAVLSKLRSLICTDARRLSAVVLPVLFKHMDEHASPEQGGSASLARRWFGVLASLAQVSQTTATDSGELYTLLIELGLAAHHPAIIRFLHPKYSWVMLVQAAGANPGKLFEEYFGEIEARIFSALEQHSSPDSPRHQAALKWVEVMAFIGGTEAVMGFIDRVSEYLAPKALLDISAEEIAIYYTPEGTLYRDPLNRAKAVEDKNRRDYATEKWERELREDLARKNKLAQKGQVRKLTKEEQAAFDARKAIEDQARAKVKTIADRALRGLEVICANVRGNSEATSRCILQIVRLVVFGAVAKGRVGRLIGADAVSAAVSEIGGAAIGLGDPIFLRTVSIATLRVLGRGDDVPEEWRQEPIDDLLVRILFRVRMGSEVEPLTLSAFNYLFPLIQAVLDHDGFGKRYATTGRQAPQPTDEYAPVDKTSEQVIYCVDILAAHVPLARSEAGEAVLPRKEMIYALFKTMENRPQLIQSARSALIRLAEVMEPTLTTAAEREAFLSGLMSGDEMIRQATLEALDYVDLTDYSYSAPIWLAICGEMSANLAELGLDLWQENSMVVAPGLVEDLLTYLHMGNNSHVRQAAAFGIVQAVRELLGLPLRFASEAGSRRDEGREEEEEGPNSVAQSTVKLTPEVAALVKSLVAKLLQMYRDAYISLKPEYDEYGMVVPGTEDKRDPWETRESVAEVLRLLAPYLDSGETITSIMEFLVKSDDALGDRQDSVREHMLSAGIAMVRAQGSKYIMQLMPLLE</sequence>
<comment type="caution">
    <text evidence="1">The sequence shown here is derived from an EMBL/GenBank/DDBJ whole genome shotgun (WGS) entry which is preliminary data.</text>
</comment>
<name>A0ACC1HF80_9FUNG</name>
<accession>A0ACC1HF80</accession>
<feature type="non-terminal residue" evidence="1">
    <location>
        <position position="1408"/>
    </location>
</feature>
<evidence type="ECO:0000313" key="1">
    <source>
        <dbReference type="EMBL" id="KAJ1675223.1"/>
    </source>
</evidence>
<reference evidence="1" key="1">
    <citation type="submission" date="2022-06" db="EMBL/GenBank/DDBJ databases">
        <title>Phylogenomic reconstructions and comparative analyses of Kickxellomycotina fungi.</title>
        <authorList>
            <person name="Reynolds N.K."/>
            <person name="Stajich J.E."/>
            <person name="Barry K."/>
            <person name="Grigoriev I.V."/>
            <person name="Crous P."/>
            <person name="Smith M.E."/>
        </authorList>
    </citation>
    <scope>NUCLEOTIDE SEQUENCE</scope>
    <source>
        <strain evidence="1">RSA 2271</strain>
    </source>
</reference>
<keyword evidence="2" id="KW-1185">Reference proteome</keyword>
<proteinExistence type="predicted"/>
<gene>
    <name evidence="1" type="primary">GCN1_1</name>
    <name evidence="1" type="ORF">EV182_001691</name>
</gene>
<organism evidence="1 2">
    <name type="scientific">Spiromyces aspiralis</name>
    <dbReference type="NCBI Taxonomy" id="68401"/>
    <lineage>
        <taxon>Eukaryota</taxon>
        <taxon>Fungi</taxon>
        <taxon>Fungi incertae sedis</taxon>
        <taxon>Zoopagomycota</taxon>
        <taxon>Kickxellomycotina</taxon>
        <taxon>Kickxellomycetes</taxon>
        <taxon>Kickxellales</taxon>
        <taxon>Kickxellaceae</taxon>
        <taxon>Spiromyces</taxon>
    </lineage>
</organism>
<protein>
    <submittedName>
        <fullName evidence="1">Translational activator of GCN4</fullName>
    </submittedName>
</protein>